<comment type="caution">
    <text evidence="2">The sequence shown here is derived from an EMBL/GenBank/DDBJ whole genome shotgun (WGS) entry which is preliminary data.</text>
</comment>
<protein>
    <recommendedName>
        <fullName evidence="4">ABC transporter permease</fullName>
    </recommendedName>
</protein>
<evidence type="ECO:0000313" key="3">
    <source>
        <dbReference type="Proteomes" id="UP000216074"/>
    </source>
</evidence>
<feature type="transmembrane region" description="Helical" evidence="1">
    <location>
        <begin position="220"/>
        <end position="240"/>
    </location>
</feature>
<sequence>MMLRQPRRLSRQATTMAKRCAILYTTMLIIPLVGIAISAYTAYAQSSDGKAAMIGFSPYGIDLEGRMFSFLFAVGVIWFVGFFDVELCHGVSRRSFVNVSLIAGAVASAAATLVLMPVRYMGIAMTRSAQSAPQSGKSMLAYLESSRSDRFQYAWAHCRNLDEWTSGSLCETSSIVSYDWLYISMKFFSLMLIVTALGMLVGAVMAWVVNGNTVRRIGGVVLLGIVIVIVELMRPVWYAGDSYSAALPRVVHWTRNVLTGIVIRYTDSGGQDMTYVAWIALVFSLLLFAICAFVVNRMTLRREVHSSRRRVI</sequence>
<reference evidence="2 3" key="1">
    <citation type="journal article" date="2017" name="BMC Genomics">
        <title>Comparative genomic and phylogenomic analyses of the Bifidobacteriaceae family.</title>
        <authorList>
            <person name="Lugli G.A."/>
            <person name="Milani C."/>
            <person name="Turroni F."/>
            <person name="Duranti S."/>
            <person name="Mancabelli L."/>
            <person name="Mangifesta M."/>
            <person name="Ferrario C."/>
            <person name="Modesto M."/>
            <person name="Mattarelli P."/>
            <person name="Jiri K."/>
            <person name="van Sinderen D."/>
            <person name="Ventura M."/>
        </authorList>
    </citation>
    <scope>NUCLEOTIDE SEQUENCE [LARGE SCALE GENOMIC DNA]</scope>
    <source>
        <strain evidence="2 3">DSM 100202</strain>
    </source>
</reference>
<proteinExistence type="predicted"/>
<feature type="transmembrane region" description="Helical" evidence="1">
    <location>
        <begin position="187"/>
        <end position="208"/>
    </location>
</feature>
<feature type="transmembrane region" description="Helical" evidence="1">
    <location>
        <begin position="95"/>
        <end position="118"/>
    </location>
</feature>
<keyword evidence="1" id="KW-1133">Transmembrane helix</keyword>
<accession>A0A261FZ62</accession>
<name>A0A261FZ62_9BIFI</name>
<dbReference type="Proteomes" id="UP000216074">
    <property type="component" value="Unassembled WGS sequence"/>
</dbReference>
<keyword evidence="3" id="KW-1185">Reference proteome</keyword>
<keyword evidence="1" id="KW-0472">Membrane</keyword>
<evidence type="ECO:0000313" key="2">
    <source>
        <dbReference type="EMBL" id="OZG64482.1"/>
    </source>
</evidence>
<dbReference type="EMBL" id="MWWY01000021">
    <property type="protein sequence ID" value="OZG64482.1"/>
    <property type="molecule type" value="Genomic_DNA"/>
</dbReference>
<feature type="transmembrane region" description="Helical" evidence="1">
    <location>
        <begin position="21"/>
        <end position="43"/>
    </location>
</feature>
<organism evidence="2 3">
    <name type="scientific">Bifidobacterium hapali</name>
    <dbReference type="NCBI Taxonomy" id="1630172"/>
    <lineage>
        <taxon>Bacteria</taxon>
        <taxon>Bacillati</taxon>
        <taxon>Actinomycetota</taxon>
        <taxon>Actinomycetes</taxon>
        <taxon>Bifidobacteriales</taxon>
        <taxon>Bifidobacteriaceae</taxon>
        <taxon>Bifidobacterium</taxon>
    </lineage>
</organism>
<keyword evidence="1" id="KW-0812">Transmembrane</keyword>
<evidence type="ECO:0000256" key="1">
    <source>
        <dbReference type="SAM" id="Phobius"/>
    </source>
</evidence>
<dbReference type="RefSeq" id="WP_094729586.1">
    <property type="nucleotide sequence ID" value="NZ_MWWY01000021.1"/>
</dbReference>
<dbReference type="OrthoDB" id="3240598at2"/>
<evidence type="ECO:0008006" key="4">
    <source>
        <dbReference type="Google" id="ProtNLM"/>
    </source>
</evidence>
<gene>
    <name evidence="2" type="ORF">BHAP_0943</name>
</gene>
<feature type="transmembrane region" description="Helical" evidence="1">
    <location>
        <begin position="63"/>
        <end position="83"/>
    </location>
</feature>
<dbReference type="AlphaFoldDB" id="A0A261FZ62"/>
<feature type="transmembrane region" description="Helical" evidence="1">
    <location>
        <begin position="275"/>
        <end position="300"/>
    </location>
</feature>